<dbReference type="Proteomes" id="UP000492821">
    <property type="component" value="Unassembled WGS sequence"/>
</dbReference>
<dbReference type="AlphaFoldDB" id="A0A7E4ZY34"/>
<keyword evidence="1" id="KW-1185">Reference proteome</keyword>
<sequence length="107" mass="12463">MICPIVLLPKASQKFQSRTTVILTVVESNAELCDTVKKFYNHKQTALEMNAKITSNYNCFILQDAFLRFEVITNNDSVRWVANNQGDVDRRRVTFSWQPGSYHYVRE</sequence>
<proteinExistence type="predicted"/>
<accession>A0A7E4ZY34</accession>
<dbReference type="WBParaSite" id="Pan_g24213.t1">
    <property type="protein sequence ID" value="Pan_g24213.t1"/>
    <property type="gene ID" value="Pan_g24213"/>
</dbReference>
<reference evidence="1" key="1">
    <citation type="journal article" date="2013" name="Genetics">
        <title>The draft genome and transcriptome of Panagrellus redivivus are shaped by the harsh demands of a free-living lifestyle.</title>
        <authorList>
            <person name="Srinivasan J."/>
            <person name="Dillman A.R."/>
            <person name="Macchietto M.G."/>
            <person name="Heikkinen L."/>
            <person name="Lakso M."/>
            <person name="Fracchia K.M."/>
            <person name="Antoshechkin I."/>
            <person name="Mortazavi A."/>
            <person name="Wong G."/>
            <person name="Sternberg P.W."/>
        </authorList>
    </citation>
    <scope>NUCLEOTIDE SEQUENCE [LARGE SCALE GENOMIC DNA]</scope>
    <source>
        <strain evidence="1">MT8872</strain>
    </source>
</reference>
<organism evidence="1 2">
    <name type="scientific">Panagrellus redivivus</name>
    <name type="common">Microworm</name>
    <dbReference type="NCBI Taxonomy" id="6233"/>
    <lineage>
        <taxon>Eukaryota</taxon>
        <taxon>Metazoa</taxon>
        <taxon>Ecdysozoa</taxon>
        <taxon>Nematoda</taxon>
        <taxon>Chromadorea</taxon>
        <taxon>Rhabditida</taxon>
        <taxon>Tylenchina</taxon>
        <taxon>Panagrolaimomorpha</taxon>
        <taxon>Panagrolaimoidea</taxon>
        <taxon>Panagrolaimidae</taxon>
        <taxon>Panagrellus</taxon>
    </lineage>
</organism>
<reference evidence="2" key="2">
    <citation type="submission" date="2020-10" db="UniProtKB">
        <authorList>
            <consortium name="WormBaseParasite"/>
        </authorList>
    </citation>
    <scope>IDENTIFICATION</scope>
</reference>
<evidence type="ECO:0000313" key="1">
    <source>
        <dbReference type="Proteomes" id="UP000492821"/>
    </source>
</evidence>
<protein>
    <submittedName>
        <fullName evidence="2">Lipocalin</fullName>
    </submittedName>
</protein>
<evidence type="ECO:0000313" key="2">
    <source>
        <dbReference type="WBParaSite" id="Pan_g24213.t1"/>
    </source>
</evidence>
<name>A0A7E4ZY34_PANRE</name>